<dbReference type="Pfam" id="PF05800">
    <property type="entry name" value="GvpO"/>
    <property type="match status" value="1"/>
</dbReference>
<evidence type="ECO:0000256" key="1">
    <source>
        <dbReference type="SAM" id="MobiDB-lite"/>
    </source>
</evidence>
<dbReference type="EMBL" id="FOYS01000002">
    <property type="protein sequence ID" value="SFR45737.1"/>
    <property type="molecule type" value="Genomic_DNA"/>
</dbReference>
<dbReference type="Pfam" id="PF19067">
    <property type="entry name" value="DUF5763"/>
    <property type="match status" value="1"/>
</dbReference>
<dbReference type="AlphaFoldDB" id="A0A1I6GUK3"/>
<accession>A0A1I6GUK3</accession>
<proteinExistence type="predicted"/>
<dbReference type="InterPro" id="IPR043914">
    <property type="entry name" value="DUF5763"/>
</dbReference>
<dbReference type="NCBIfam" id="NF045806">
    <property type="entry name" value="GvpO_arch_Nterm"/>
    <property type="match status" value="1"/>
</dbReference>
<gene>
    <name evidence="2" type="ORF">SAMN04488124_1537</name>
</gene>
<feature type="compositionally biased region" description="Acidic residues" evidence="1">
    <location>
        <begin position="32"/>
        <end position="45"/>
    </location>
</feature>
<dbReference type="STRING" id="555875.SAMN04488124_1537"/>
<feature type="region of interest" description="Disordered" evidence="1">
    <location>
        <begin position="1"/>
        <end position="123"/>
    </location>
</feature>
<dbReference type="Proteomes" id="UP000243250">
    <property type="component" value="Unassembled WGS sequence"/>
</dbReference>
<evidence type="ECO:0000313" key="2">
    <source>
        <dbReference type="EMBL" id="SFR45737.1"/>
    </source>
</evidence>
<dbReference type="RefSeq" id="WP_089878750.1">
    <property type="nucleotide sequence ID" value="NZ_FOYS01000002.1"/>
</dbReference>
<reference evidence="3" key="1">
    <citation type="submission" date="2016-10" db="EMBL/GenBank/DDBJ databases">
        <authorList>
            <person name="Varghese N."/>
            <person name="Submissions S."/>
        </authorList>
    </citation>
    <scope>NUCLEOTIDE SEQUENCE [LARGE SCALE GENOMIC DNA]</scope>
    <source>
        <strain evidence="3">CGMCC 1.8711</strain>
    </source>
</reference>
<name>A0A1I6GUK3_9EURY</name>
<feature type="compositionally biased region" description="Acidic residues" evidence="1">
    <location>
        <begin position="65"/>
        <end position="116"/>
    </location>
</feature>
<evidence type="ECO:0000313" key="3">
    <source>
        <dbReference type="Proteomes" id="UP000243250"/>
    </source>
</evidence>
<dbReference type="GO" id="GO:0031412">
    <property type="term" value="P:gas vesicle organization"/>
    <property type="evidence" value="ECO:0007669"/>
    <property type="project" value="InterPro"/>
</dbReference>
<protein>
    <submittedName>
        <fullName evidence="2">Gas vesicle synthesis protein GvpO</fullName>
    </submittedName>
</protein>
<organism evidence="2 3">
    <name type="scientific">Halogeometricum limi</name>
    <dbReference type="NCBI Taxonomy" id="555875"/>
    <lineage>
        <taxon>Archaea</taxon>
        <taxon>Methanobacteriati</taxon>
        <taxon>Methanobacteriota</taxon>
        <taxon>Stenosarchaea group</taxon>
        <taxon>Halobacteria</taxon>
        <taxon>Halobacteriales</taxon>
        <taxon>Haloferacaceae</taxon>
        <taxon>Halogeometricum</taxon>
    </lineage>
</organism>
<keyword evidence="3" id="KW-1185">Reference proteome</keyword>
<sequence length="206" mass="21994">MTDQCQAVTSDGDRCSRPAQADGFCHQHGPEDETVDDADSSETTDEDRQGAASDDGPDTASAESDGADEESADGDDDTMDEDETTDDESTGDEETVDDDSAADETEDEAGDADPSDDGGATGIVAVRDTVREQVPALIGHDLDGVTSLMREEDGWLATVELVERHSVPDTQDILGQYEVTLAEDGSIHGYRRLETYRRAEGPPYEG</sequence>
<dbReference type="InterPro" id="IPR054824">
    <property type="entry name" value="GvpO-like_N"/>
</dbReference>
<dbReference type="InterPro" id="IPR008634">
    <property type="entry name" value="Gas-vesicle_GvpO"/>
</dbReference>